<dbReference type="InterPro" id="IPR011333">
    <property type="entry name" value="SKP1/BTB/POZ_sf"/>
</dbReference>
<evidence type="ECO:0000313" key="3">
    <source>
        <dbReference type="Proteomes" id="UP001652680"/>
    </source>
</evidence>
<reference evidence="2" key="3">
    <citation type="submission" date="2025-05" db="UniProtKB">
        <authorList>
            <consortium name="EnsemblMetazoa"/>
        </authorList>
    </citation>
    <scope>IDENTIFICATION</scope>
</reference>
<dbReference type="PANTHER" id="PTHR22667">
    <property type="entry name" value="AT01380P-RELATED"/>
    <property type="match status" value="1"/>
</dbReference>
<evidence type="ECO:0000259" key="1">
    <source>
        <dbReference type="SMART" id="SM00875"/>
    </source>
</evidence>
<evidence type="ECO:0000313" key="2">
    <source>
        <dbReference type="EnsemblMetazoa" id="XP_016975058.1"/>
    </source>
</evidence>
<name>A0A6P4EJ92_DRORH</name>
<dbReference type="InterPro" id="IPR031750">
    <property type="entry name" value="DUF4734"/>
</dbReference>
<feature type="domain" description="BACK" evidence="1">
    <location>
        <begin position="218"/>
        <end position="319"/>
    </location>
</feature>
<evidence type="ECO:0000313" key="4">
    <source>
        <dbReference type="RefSeq" id="XP_016975058.1"/>
    </source>
</evidence>
<dbReference type="PANTHER" id="PTHR22667:SF0">
    <property type="entry name" value="AT01380P-RELATED"/>
    <property type="match status" value="1"/>
</dbReference>
<dbReference type="EnsemblMetazoa" id="XM_017119569.2">
    <property type="protein sequence ID" value="XP_016975058.1"/>
    <property type="gene ID" value="LOC108041606"/>
</dbReference>
<proteinExistence type="predicted"/>
<organism evidence="4">
    <name type="scientific">Drosophila rhopaloa</name>
    <name type="common">Fruit fly</name>
    <dbReference type="NCBI Taxonomy" id="1041015"/>
    <lineage>
        <taxon>Eukaryota</taxon>
        <taxon>Metazoa</taxon>
        <taxon>Ecdysozoa</taxon>
        <taxon>Arthropoda</taxon>
        <taxon>Hexapoda</taxon>
        <taxon>Insecta</taxon>
        <taxon>Pterygota</taxon>
        <taxon>Neoptera</taxon>
        <taxon>Endopterygota</taxon>
        <taxon>Diptera</taxon>
        <taxon>Brachycera</taxon>
        <taxon>Muscomorpha</taxon>
        <taxon>Ephydroidea</taxon>
        <taxon>Drosophilidae</taxon>
        <taxon>Drosophila</taxon>
        <taxon>Sophophora</taxon>
    </lineage>
</organism>
<dbReference type="RefSeq" id="XP_016975058.1">
    <property type="nucleotide sequence ID" value="XM_017119569.1"/>
</dbReference>
<dbReference type="InterPro" id="IPR000210">
    <property type="entry name" value="BTB/POZ_dom"/>
</dbReference>
<reference evidence="4" key="2">
    <citation type="submission" date="2025-04" db="UniProtKB">
        <authorList>
            <consortium name="RefSeq"/>
        </authorList>
    </citation>
    <scope>IDENTIFICATION</scope>
</reference>
<gene>
    <name evidence="4" type="primary">LOC108041606</name>
    <name evidence="2" type="synonym">108041606</name>
</gene>
<sequence>MDELMRQKSGEDQKSERQELTCSVLFTNPNFNPKEPASYDELNSVTRLVSKTEDLELGGVFKRFSKDGFEVTESLNRSLFEFGHNFEDVEGWLKMVQPPKDQLASVLRYMIEAHHKTTVQIDINKMYFNCHFIVLQVYSRFFSELKTIPLLVTLPEDRVSQKAFMLIYKWMLSDEPILECRYIVEIFVAATYLRIDDLLAHCWKYFDDNRCYNEDSACILYVETRYNPALDVVRNLMLTRIQKFLLTFVATKDFLDLPLTHLAYLLSSSGICVNTEIEILFIAVRWLGHNWSQRSAHAPRLVSCIRFHLMPLWYLLYVRREESHQLVKELLSLEEVDRKINEAISNITSRMYEENLAGLNGDGSLLEDYLKEGTPQRKWICDKLCNYYHWVGCPNTREIRYNNFEVYLTELQQSSLDHWSRVEVLDLSKKTDCCSLRKTQSDDAFPILNNNTC</sequence>
<dbReference type="SUPFAM" id="SSF54695">
    <property type="entry name" value="POZ domain"/>
    <property type="match status" value="1"/>
</dbReference>
<reference evidence="3" key="1">
    <citation type="journal article" date="2021" name="Elife">
        <title>Highly contiguous assemblies of 101 drosophilid genomes.</title>
        <authorList>
            <person name="Kim B.Y."/>
            <person name="Wang J.R."/>
            <person name="Miller D.E."/>
            <person name="Barmina O."/>
            <person name="Delaney E."/>
            <person name="Thompson A."/>
            <person name="Comeault A.A."/>
            <person name="Peede D."/>
            <person name="D'Agostino E.R."/>
            <person name="Pelaez J."/>
            <person name="Aguilar J.M."/>
            <person name="Haji D."/>
            <person name="Matsunaga T."/>
            <person name="Armstrong E.E."/>
            <person name="Zych M."/>
            <person name="Ogawa Y."/>
            <person name="Stamenkovic-Radak M."/>
            <person name="Jelic M."/>
            <person name="Veselinovic M.S."/>
            <person name="Tanaskovic M."/>
            <person name="Eric P."/>
            <person name="Gao J.J."/>
            <person name="Katoh T.K."/>
            <person name="Toda M.J."/>
            <person name="Watabe H."/>
            <person name="Watada M."/>
            <person name="Davis J.S."/>
            <person name="Moyle L.C."/>
            <person name="Manoli G."/>
            <person name="Bertolini E."/>
            <person name="Kostal V."/>
            <person name="Hawley R.S."/>
            <person name="Takahashi A."/>
            <person name="Jones C.D."/>
            <person name="Price D.K."/>
            <person name="Whiteman N."/>
            <person name="Kopp A."/>
            <person name="Matute D.R."/>
            <person name="Petrov D.A."/>
        </authorList>
    </citation>
    <scope>NUCLEOTIDE SEQUENCE [LARGE SCALE GENOMIC DNA]</scope>
</reference>
<protein>
    <submittedName>
        <fullName evidence="4">Kelch-like protein 40a isoform X1</fullName>
    </submittedName>
</protein>
<dbReference type="Proteomes" id="UP001652680">
    <property type="component" value="Unassembled WGS sequence"/>
</dbReference>
<keyword evidence="3" id="KW-1185">Reference proteome</keyword>
<dbReference type="Pfam" id="PF15881">
    <property type="entry name" value="DUF4734"/>
    <property type="match status" value="1"/>
</dbReference>
<dbReference type="Gene3D" id="3.30.710.10">
    <property type="entry name" value="Potassium Channel Kv1.1, Chain A"/>
    <property type="match status" value="1"/>
</dbReference>
<dbReference type="GeneID" id="108041606"/>
<dbReference type="Pfam" id="PF00651">
    <property type="entry name" value="BTB"/>
    <property type="match status" value="1"/>
</dbReference>
<accession>A0A6P4EJ92</accession>
<dbReference type="SMART" id="SM00875">
    <property type="entry name" value="BACK"/>
    <property type="match status" value="1"/>
</dbReference>
<dbReference type="InterPro" id="IPR011705">
    <property type="entry name" value="BACK"/>
</dbReference>
<dbReference type="OrthoDB" id="6350321at2759"/>
<dbReference type="AlphaFoldDB" id="A0A6P4EJ92"/>
<dbReference type="Pfam" id="PF07707">
    <property type="entry name" value="BACK"/>
    <property type="match status" value="1"/>
</dbReference>
<dbReference type="Gene3D" id="1.25.40.420">
    <property type="match status" value="1"/>
</dbReference>